<evidence type="ECO:0000256" key="2">
    <source>
        <dbReference type="SAM" id="Phobius"/>
    </source>
</evidence>
<evidence type="ECO:0000313" key="3">
    <source>
        <dbReference type="EMBL" id="KAA8589937.1"/>
    </source>
</evidence>
<feature type="non-terminal residue" evidence="3">
    <location>
        <position position="125"/>
    </location>
</feature>
<evidence type="ECO:0000256" key="1">
    <source>
        <dbReference type="SAM" id="MobiDB-lite"/>
    </source>
</evidence>
<keyword evidence="2" id="KW-0812">Transmembrane</keyword>
<dbReference type="AlphaFoldDB" id="A0A5J5D796"/>
<gene>
    <name evidence="3" type="ORF">FQN60_013302</name>
</gene>
<feature type="compositionally biased region" description="Basic and acidic residues" evidence="1">
    <location>
        <begin position="8"/>
        <end position="22"/>
    </location>
</feature>
<keyword evidence="2" id="KW-1133">Transmembrane helix</keyword>
<evidence type="ECO:0000313" key="4">
    <source>
        <dbReference type="Proteomes" id="UP000327493"/>
    </source>
</evidence>
<sequence length="125" mass="14439">MWSTALKNLKEEDSHHRKQDGDRISLPNALDWTVKRKTSSMTPEACTKLSWGIPGESSCTVKDAYMIDTGEYWSRPADASPPPPLPPLMKPLPRRLLCFVLLFIFYTAIFIMCVYKYRKWARGRD</sequence>
<organism evidence="3 4">
    <name type="scientific">Etheostoma spectabile</name>
    <name type="common">orangethroat darter</name>
    <dbReference type="NCBI Taxonomy" id="54343"/>
    <lineage>
        <taxon>Eukaryota</taxon>
        <taxon>Metazoa</taxon>
        <taxon>Chordata</taxon>
        <taxon>Craniata</taxon>
        <taxon>Vertebrata</taxon>
        <taxon>Euteleostomi</taxon>
        <taxon>Actinopterygii</taxon>
        <taxon>Neopterygii</taxon>
        <taxon>Teleostei</taxon>
        <taxon>Neoteleostei</taxon>
        <taxon>Acanthomorphata</taxon>
        <taxon>Eupercaria</taxon>
        <taxon>Perciformes</taxon>
        <taxon>Percoidei</taxon>
        <taxon>Percidae</taxon>
        <taxon>Etheostomatinae</taxon>
        <taxon>Etheostoma</taxon>
    </lineage>
</organism>
<comment type="caution">
    <text evidence="3">The sequence shown here is derived from an EMBL/GenBank/DDBJ whole genome shotgun (WGS) entry which is preliminary data.</text>
</comment>
<feature type="transmembrane region" description="Helical" evidence="2">
    <location>
        <begin position="96"/>
        <end position="117"/>
    </location>
</feature>
<dbReference type="Proteomes" id="UP000327493">
    <property type="component" value="Chromosome 9"/>
</dbReference>
<feature type="region of interest" description="Disordered" evidence="1">
    <location>
        <begin position="1"/>
        <end position="22"/>
    </location>
</feature>
<name>A0A5J5D796_9PERO</name>
<reference evidence="3 4" key="1">
    <citation type="submission" date="2019-08" db="EMBL/GenBank/DDBJ databases">
        <title>A chromosome-level genome assembly, high-density linkage maps, and genome scans reveal the genomic architecture of hybrid incompatibilities underlying speciation via character displacement in darters (Percidae: Etheostominae).</title>
        <authorList>
            <person name="Moran R.L."/>
            <person name="Catchen J.M."/>
            <person name="Fuller R.C."/>
        </authorList>
    </citation>
    <scope>NUCLEOTIDE SEQUENCE [LARGE SCALE GENOMIC DNA]</scope>
    <source>
        <strain evidence="3">EspeVRDwgs_2016</strain>
        <tissue evidence="3">Muscle</tissue>
    </source>
</reference>
<accession>A0A5J5D796</accession>
<dbReference type="EMBL" id="VOFY01000009">
    <property type="protein sequence ID" value="KAA8589937.1"/>
    <property type="molecule type" value="Genomic_DNA"/>
</dbReference>
<keyword evidence="4" id="KW-1185">Reference proteome</keyword>
<protein>
    <submittedName>
        <fullName evidence="3">Uncharacterized protein</fullName>
    </submittedName>
</protein>
<proteinExistence type="predicted"/>
<keyword evidence="2" id="KW-0472">Membrane</keyword>